<keyword evidence="2" id="KW-0677">Repeat</keyword>
<sequence length="459" mass="53216">MQRMRCLISLRRQLPLLASRLLPSSGVRCYETGEYLKTQSDHYSGTMAEVGAKIRERTGVERGYHVVPKSRKHLLEHHPKKEQLPARSMQDSYTHAILPLSVDEMARERYINHLGRVRMGRLMEELDMFAVWLCHRHINIPDLPKDVPLPYTFVTLLVDRIDFSDIENIQVNKDIEVSGFISWVGNTSMEATIYTRQLLNDKYLNVTKAVFLMVARNAINSASAPVNPLKPADAVEQKCWEESDERQRKRKATESQGVLVWPPQQHEQAIMYNLLQRTTPKDSFDLNRRALPPKCNWMEDSQRSTMMNPFPENRNAHNTIFGGFLMRQAIEISFITASIYMRGRPILMCLSDISFLQPVKVTAFLQMTAYVVYTDQSYIQVMTVAKNWQAESGEPTTTNVFYVTYKADKIVDEVLPRTYREMLWYIHGRRKLMAALNLRPDYPMPEEKEKQSNTTMTAK</sequence>
<evidence type="ECO:0000256" key="1">
    <source>
        <dbReference type="ARBA" id="ARBA00010458"/>
    </source>
</evidence>
<name>A0A9C6TBR6_DROAB</name>
<keyword evidence="6" id="KW-1185">Reference proteome</keyword>
<accession>A0A9C6TBR6</accession>
<dbReference type="Proteomes" id="UP000515160">
    <property type="component" value="Chromosome 2R"/>
</dbReference>
<evidence type="ECO:0000259" key="5">
    <source>
        <dbReference type="PROSITE" id="PS51770"/>
    </source>
</evidence>
<keyword evidence="4" id="KW-0809">Transit peptide</keyword>
<dbReference type="CDD" id="cd03442">
    <property type="entry name" value="BFIT_BACH"/>
    <property type="match status" value="2"/>
</dbReference>
<dbReference type="GO" id="GO:0047617">
    <property type="term" value="F:fatty acyl-CoA hydrolase activity"/>
    <property type="evidence" value="ECO:0007669"/>
    <property type="project" value="TreeGrafter"/>
</dbReference>
<dbReference type="GO" id="GO:0006637">
    <property type="term" value="P:acyl-CoA metabolic process"/>
    <property type="evidence" value="ECO:0007669"/>
    <property type="project" value="TreeGrafter"/>
</dbReference>
<keyword evidence="3" id="KW-0378">Hydrolase</keyword>
<dbReference type="FunFam" id="3.10.129.10:FF:000051">
    <property type="entry name" value="Acyl-coa thioesterase"/>
    <property type="match status" value="1"/>
</dbReference>
<gene>
    <name evidence="7" type="primary">LOC127566050</name>
</gene>
<evidence type="ECO:0000256" key="2">
    <source>
        <dbReference type="ARBA" id="ARBA00022737"/>
    </source>
</evidence>
<dbReference type="PANTHER" id="PTHR12655">
    <property type="entry name" value="ACYL-COA THIOESTERASE"/>
    <property type="match status" value="1"/>
</dbReference>
<dbReference type="AlphaFoldDB" id="A0A9C6TBR6"/>
<dbReference type="InterPro" id="IPR029069">
    <property type="entry name" value="HotDog_dom_sf"/>
</dbReference>
<evidence type="ECO:0000256" key="3">
    <source>
        <dbReference type="ARBA" id="ARBA00022801"/>
    </source>
</evidence>
<protein>
    <submittedName>
        <fullName evidence="7">Acyl-coenzyme A thioesterase 9, mitochondrial isoform X1</fullName>
    </submittedName>
</protein>
<dbReference type="OrthoDB" id="331699at2759"/>
<evidence type="ECO:0000256" key="4">
    <source>
        <dbReference type="ARBA" id="ARBA00022946"/>
    </source>
</evidence>
<evidence type="ECO:0000313" key="6">
    <source>
        <dbReference type="Proteomes" id="UP000515160"/>
    </source>
</evidence>
<evidence type="ECO:0000313" key="7">
    <source>
        <dbReference type="RefSeq" id="XP_051863467.1"/>
    </source>
</evidence>
<feature type="domain" description="HotDog ACOT-type" evidence="5">
    <location>
        <begin position="299"/>
        <end position="411"/>
    </location>
</feature>
<reference evidence="7" key="1">
    <citation type="submission" date="2025-08" db="UniProtKB">
        <authorList>
            <consortium name="RefSeq"/>
        </authorList>
    </citation>
    <scope>IDENTIFICATION</scope>
    <source>
        <strain evidence="7">15112-1751.03</strain>
        <tissue evidence="7">Whole Adult</tissue>
    </source>
</reference>
<dbReference type="PANTHER" id="PTHR12655:SF0">
    <property type="entry name" value="ACYL-COENZYME A THIOESTERASE 9, MITOCHONDRIAL"/>
    <property type="match status" value="1"/>
</dbReference>
<comment type="similarity">
    <text evidence="1">Belongs to the acyl coenzyme A hydrolase family.</text>
</comment>
<dbReference type="GeneID" id="127566050"/>
<dbReference type="SUPFAM" id="SSF54637">
    <property type="entry name" value="Thioesterase/thiol ester dehydrase-isomerase"/>
    <property type="match status" value="2"/>
</dbReference>
<feature type="domain" description="HotDog ACOT-type" evidence="5">
    <location>
        <begin position="96"/>
        <end position="219"/>
    </location>
</feature>
<dbReference type="PROSITE" id="PS51770">
    <property type="entry name" value="HOTDOG_ACOT"/>
    <property type="match status" value="2"/>
</dbReference>
<dbReference type="InterPro" id="IPR033120">
    <property type="entry name" value="HOTDOG_ACOT"/>
</dbReference>
<proteinExistence type="inferred from homology"/>
<dbReference type="Gene3D" id="3.10.129.10">
    <property type="entry name" value="Hotdog Thioesterase"/>
    <property type="match status" value="2"/>
</dbReference>
<organism evidence="6 7">
    <name type="scientific">Drosophila albomicans</name>
    <name type="common">Fruit fly</name>
    <dbReference type="NCBI Taxonomy" id="7291"/>
    <lineage>
        <taxon>Eukaryota</taxon>
        <taxon>Metazoa</taxon>
        <taxon>Ecdysozoa</taxon>
        <taxon>Arthropoda</taxon>
        <taxon>Hexapoda</taxon>
        <taxon>Insecta</taxon>
        <taxon>Pterygota</taxon>
        <taxon>Neoptera</taxon>
        <taxon>Endopterygota</taxon>
        <taxon>Diptera</taxon>
        <taxon>Brachycera</taxon>
        <taxon>Muscomorpha</taxon>
        <taxon>Ephydroidea</taxon>
        <taxon>Drosophilidae</taxon>
        <taxon>Drosophila</taxon>
    </lineage>
</organism>
<dbReference type="RefSeq" id="XP_051863467.1">
    <property type="nucleotide sequence ID" value="XM_052007507.1"/>
</dbReference>
<dbReference type="GO" id="GO:0005739">
    <property type="term" value="C:mitochondrion"/>
    <property type="evidence" value="ECO:0007669"/>
    <property type="project" value="TreeGrafter"/>
</dbReference>